<gene>
    <name evidence="2" type="ORF">BJF91_09520</name>
    <name evidence="1" type="ORF">GGQ71_002309</name>
</gene>
<dbReference type="Proteomes" id="UP000544107">
    <property type="component" value="Unassembled WGS sequence"/>
</dbReference>
<dbReference type="EMBL" id="JACIED010000002">
    <property type="protein sequence ID" value="MBB4008046.1"/>
    <property type="molecule type" value="Genomic_DNA"/>
</dbReference>
<dbReference type="Proteomes" id="UP000185598">
    <property type="component" value="Unassembled WGS sequence"/>
</dbReference>
<reference evidence="2 3" key="1">
    <citation type="submission" date="2016-09" db="EMBL/GenBank/DDBJ databases">
        <title>Rhizobium oryziradicis sp. nov., isolated from the root of rice.</title>
        <authorList>
            <person name="Zhao J."/>
            <person name="Zhang X."/>
        </authorList>
    </citation>
    <scope>NUCLEOTIDE SEQUENCE [LARGE SCALE GENOMIC DNA]</scope>
    <source>
        <strain evidence="2 3">14971</strain>
    </source>
</reference>
<sequence>MDDEVLKLPLIKGKPLKIIKSPLFNAASYYKGKPKLEEYVLDVLDAIATGQPLPHWAYRRDIDTTPDEVLNRYGMMHLHLGSQGSNELLWVMQYEDRVIVLAIGNHNNFAGMPKGELLYRFHKAKVAELNEAYAREKLAAEALRDKPKITASATQVKAGLLPRKPKTS</sequence>
<name>A0A1Q9A193_9HYPH</name>
<organism evidence="2 3">
    <name type="scientific">Allorhizobium taibaishanense</name>
    <dbReference type="NCBI Taxonomy" id="887144"/>
    <lineage>
        <taxon>Bacteria</taxon>
        <taxon>Pseudomonadati</taxon>
        <taxon>Pseudomonadota</taxon>
        <taxon>Alphaproteobacteria</taxon>
        <taxon>Hyphomicrobiales</taxon>
        <taxon>Rhizobiaceae</taxon>
        <taxon>Rhizobium/Agrobacterium group</taxon>
        <taxon>Allorhizobium</taxon>
    </lineage>
</organism>
<proteinExistence type="predicted"/>
<dbReference type="AlphaFoldDB" id="A0A1Q9A193"/>
<evidence type="ECO:0000313" key="4">
    <source>
        <dbReference type="Proteomes" id="UP000544107"/>
    </source>
</evidence>
<accession>A0A1Q9A193</accession>
<comment type="caution">
    <text evidence="2">The sequence shown here is derived from an EMBL/GenBank/DDBJ whole genome shotgun (WGS) entry which is preliminary data.</text>
</comment>
<evidence type="ECO:0000313" key="2">
    <source>
        <dbReference type="EMBL" id="OLP48350.1"/>
    </source>
</evidence>
<evidence type="ECO:0000313" key="1">
    <source>
        <dbReference type="EMBL" id="MBB4008046.1"/>
    </source>
</evidence>
<dbReference type="EMBL" id="MKIN01000024">
    <property type="protein sequence ID" value="OLP48350.1"/>
    <property type="molecule type" value="Genomic_DNA"/>
</dbReference>
<protein>
    <submittedName>
        <fullName evidence="2">Uncharacterized protein</fullName>
    </submittedName>
</protein>
<keyword evidence="3" id="KW-1185">Reference proteome</keyword>
<reference evidence="1 4" key="2">
    <citation type="submission" date="2020-08" db="EMBL/GenBank/DDBJ databases">
        <title>Genomic Encyclopedia of Type Strains, Phase IV (KMG-IV): sequencing the most valuable type-strain genomes for metagenomic binning, comparative biology and taxonomic classification.</title>
        <authorList>
            <person name="Goeker M."/>
        </authorList>
    </citation>
    <scope>NUCLEOTIDE SEQUENCE [LARGE SCALE GENOMIC DNA]</scope>
    <source>
        <strain evidence="1 4">DSM 100021</strain>
    </source>
</reference>
<evidence type="ECO:0000313" key="3">
    <source>
        <dbReference type="Proteomes" id="UP000185598"/>
    </source>
</evidence>
<dbReference type="RefSeq" id="WP_075616405.1">
    <property type="nucleotide sequence ID" value="NZ_MKIN01000024.1"/>
</dbReference>
<dbReference type="OrthoDB" id="8454952at2"/>